<sequence>MTDQSASYLGPAKCQAFLFTSSNNLEKFGAPRSVAFKVPAARHRRILSKPTSKSQRATSTSNINNNTMATAVSPSVVTKPLSDFQEIGYNTYIYTPTSYTPKSPLILFFSWNAAAAKHIAKYTVAYQRLFPSARIVLVRCFTADTFRTVSAYRKQHGPAREAVHEHIKSGGEVLVHSSSNGGGNQVVEFVKGWREKYGELLPMRAQVLDSGPGEGAWMKSHAAISHSLPKGLFWSVFGSGIVHALLACMFLYNTLTGSENMMVVMCRQLNDPEIFDRSVPRVYLYSKADAMVDWKEVEVHADEAAAKGWNVQKIKFEKSPHVGHIMEDPEKYWGAIIGVYSEASTSVR</sequence>
<dbReference type="InterPro" id="IPR029058">
    <property type="entry name" value="AB_hydrolase_fold"/>
</dbReference>
<feature type="region of interest" description="Disordered" evidence="7">
    <location>
        <begin position="47"/>
        <end position="66"/>
    </location>
</feature>
<keyword evidence="2 8" id="KW-0812">Transmembrane</keyword>
<dbReference type="PANTHER" id="PTHR12265:SF30">
    <property type="entry name" value="TRANSMEMBRANE PROTEIN 53"/>
    <property type="match status" value="1"/>
</dbReference>
<evidence type="ECO:0000256" key="1">
    <source>
        <dbReference type="ARBA" id="ARBA00007387"/>
    </source>
</evidence>
<proteinExistence type="inferred from homology"/>
<name>A0A6A6X8Q2_9PLEO</name>
<evidence type="ECO:0008006" key="11">
    <source>
        <dbReference type="Google" id="ProtNLM"/>
    </source>
</evidence>
<feature type="transmembrane region" description="Helical" evidence="8">
    <location>
        <begin position="232"/>
        <end position="252"/>
    </location>
</feature>
<accession>A0A6A6X8Q2</accession>
<dbReference type="OrthoDB" id="77878at2759"/>
<evidence type="ECO:0000256" key="4">
    <source>
        <dbReference type="ARBA" id="ARBA00023136"/>
    </source>
</evidence>
<evidence type="ECO:0000256" key="6">
    <source>
        <dbReference type="ARBA" id="ARBA00034303"/>
    </source>
</evidence>
<evidence type="ECO:0000313" key="10">
    <source>
        <dbReference type="Proteomes" id="UP000799757"/>
    </source>
</evidence>
<evidence type="ECO:0000256" key="2">
    <source>
        <dbReference type="ARBA" id="ARBA00022692"/>
    </source>
</evidence>
<keyword evidence="10" id="KW-1185">Reference proteome</keyword>
<organism evidence="9 10">
    <name type="scientific">Melanomma pulvis-pyrius CBS 109.77</name>
    <dbReference type="NCBI Taxonomy" id="1314802"/>
    <lineage>
        <taxon>Eukaryota</taxon>
        <taxon>Fungi</taxon>
        <taxon>Dikarya</taxon>
        <taxon>Ascomycota</taxon>
        <taxon>Pezizomycotina</taxon>
        <taxon>Dothideomycetes</taxon>
        <taxon>Pleosporomycetidae</taxon>
        <taxon>Pleosporales</taxon>
        <taxon>Melanommataceae</taxon>
        <taxon>Melanomma</taxon>
    </lineage>
</organism>
<dbReference type="Proteomes" id="UP000799757">
    <property type="component" value="Unassembled WGS sequence"/>
</dbReference>
<keyword evidence="4 8" id="KW-0472">Membrane</keyword>
<reference evidence="9" key="1">
    <citation type="journal article" date="2020" name="Stud. Mycol.">
        <title>101 Dothideomycetes genomes: a test case for predicting lifestyles and emergence of pathogens.</title>
        <authorList>
            <person name="Haridas S."/>
            <person name="Albert R."/>
            <person name="Binder M."/>
            <person name="Bloem J."/>
            <person name="Labutti K."/>
            <person name="Salamov A."/>
            <person name="Andreopoulos B."/>
            <person name="Baker S."/>
            <person name="Barry K."/>
            <person name="Bills G."/>
            <person name="Bluhm B."/>
            <person name="Cannon C."/>
            <person name="Castanera R."/>
            <person name="Culley D."/>
            <person name="Daum C."/>
            <person name="Ezra D."/>
            <person name="Gonzalez J."/>
            <person name="Henrissat B."/>
            <person name="Kuo A."/>
            <person name="Liang C."/>
            <person name="Lipzen A."/>
            <person name="Lutzoni F."/>
            <person name="Magnuson J."/>
            <person name="Mondo S."/>
            <person name="Nolan M."/>
            <person name="Ohm R."/>
            <person name="Pangilinan J."/>
            <person name="Park H.-J."/>
            <person name="Ramirez L."/>
            <person name="Alfaro M."/>
            <person name="Sun H."/>
            <person name="Tritt A."/>
            <person name="Yoshinaga Y."/>
            <person name="Zwiers L.-H."/>
            <person name="Turgeon B."/>
            <person name="Goodwin S."/>
            <person name="Spatafora J."/>
            <person name="Crous P."/>
            <person name="Grigoriev I."/>
        </authorList>
    </citation>
    <scope>NUCLEOTIDE SEQUENCE</scope>
    <source>
        <strain evidence="9">CBS 109.77</strain>
    </source>
</reference>
<keyword evidence="3 8" id="KW-1133">Transmembrane helix</keyword>
<evidence type="ECO:0000256" key="7">
    <source>
        <dbReference type="SAM" id="MobiDB-lite"/>
    </source>
</evidence>
<evidence type="ECO:0000256" key="8">
    <source>
        <dbReference type="SAM" id="Phobius"/>
    </source>
</evidence>
<dbReference type="GO" id="GO:0005640">
    <property type="term" value="C:nuclear outer membrane"/>
    <property type="evidence" value="ECO:0007669"/>
    <property type="project" value="UniProtKB-SubCell"/>
</dbReference>
<protein>
    <recommendedName>
        <fullName evidence="11">DUF829-domain-containing protein</fullName>
    </recommendedName>
</protein>
<keyword evidence="5" id="KW-0539">Nucleus</keyword>
<feature type="compositionally biased region" description="Polar residues" evidence="7">
    <location>
        <begin position="49"/>
        <end position="66"/>
    </location>
</feature>
<dbReference type="Pfam" id="PF05705">
    <property type="entry name" value="DUF829"/>
    <property type="match status" value="1"/>
</dbReference>
<dbReference type="InterPro" id="IPR008547">
    <property type="entry name" value="DUF829_TMEM53"/>
</dbReference>
<comment type="subcellular location">
    <subcellularLocation>
        <location evidence="6">Nucleus outer membrane</location>
        <topology evidence="6">Single-pass membrane protein</topology>
    </subcellularLocation>
</comment>
<evidence type="ECO:0000256" key="5">
    <source>
        <dbReference type="ARBA" id="ARBA00023242"/>
    </source>
</evidence>
<evidence type="ECO:0000313" key="9">
    <source>
        <dbReference type="EMBL" id="KAF2792365.1"/>
    </source>
</evidence>
<evidence type="ECO:0000256" key="3">
    <source>
        <dbReference type="ARBA" id="ARBA00022989"/>
    </source>
</evidence>
<gene>
    <name evidence="9" type="ORF">K505DRAFT_418496</name>
</gene>
<dbReference type="EMBL" id="MU001973">
    <property type="protein sequence ID" value="KAF2792365.1"/>
    <property type="molecule type" value="Genomic_DNA"/>
</dbReference>
<dbReference type="PANTHER" id="PTHR12265">
    <property type="entry name" value="TRANSMEMBRANE PROTEIN 53"/>
    <property type="match status" value="1"/>
</dbReference>
<dbReference type="AlphaFoldDB" id="A0A6A6X8Q2"/>
<dbReference type="SUPFAM" id="SSF53474">
    <property type="entry name" value="alpha/beta-Hydrolases"/>
    <property type="match status" value="1"/>
</dbReference>
<comment type="similarity">
    <text evidence="1">Belongs to the TMEM53 family.</text>
</comment>